<protein>
    <submittedName>
        <fullName evidence="4">Fumarate hydratase</fullName>
        <ecNumber evidence="4">4.2.1.2</ecNumber>
    </submittedName>
</protein>
<accession>A0A7C0XZD2</accession>
<dbReference type="Proteomes" id="UP000886210">
    <property type="component" value="Unassembled WGS sequence"/>
</dbReference>
<dbReference type="Gene3D" id="3.20.130.10">
    <property type="entry name" value="Fe-S hydro-lyase, tartrate dehydratase beta-type, catalytic domain"/>
    <property type="match status" value="1"/>
</dbReference>
<reference evidence="4" key="1">
    <citation type="journal article" date="2020" name="mSystems">
        <title>Genome- and Community-Level Interaction Insights into Carbon Utilization and Element Cycling Functions of Hydrothermarchaeota in Hydrothermal Sediment.</title>
        <authorList>
            <person name="Zhou Z."/>
            <person name="Liu Y."/>
            <person name="Xu W."/>
            <person name="Pan J."/>
            <person name="Luo Z.H."/>
            <person name="Li M."/>
        </authorList>
    </citation>
    <scope>NUCLEOTIDE SEQUENCE [LARGE SCALE GENOMIC DNA]</scope>
    <source>
        <strain evidence="4">HyVt-151</strain>
    </source>
</reference>
<comment type="similarity">
    <text evidence="1">Belongs to the class-I fumarase family.</text>
</comment>
<proteinExistence type="inferred from homology"/>
<name>A0A7C0XZD2_THELI</name>
<organism evidence="4">
    <name type="scientific">Thermococcus litoralis</name>
    <dbReference type="NCBI Taxonomy" id="2265"/>
    <lineage>
        <taxon>Archaea</taxon>
        <taxon>Methanobacteriati</taxon>
        <taxon>Methanobacteriota</taxon>
        <taxon>Thermococci</taxon>
        <taxon>Thermococcales</taxon>
        <taxon>Thermococcaceae</taxon>
        <taxon>Thermococcus</taxon>
    </lineage>
</organism>
<sequence length="191" mass="21258">MLGSQKGIPRDQRKWRGENMAVRLTTPLSEKEILKLRAGDIVYLSGVIYTARDLAHMKIIKEGAPFDPRGAVIYHSGPVVRKKENFEIVSAGPTTSARMNKYLDKILDMGVKGIIGKGGMQPESFRKYRAVYFAFTGGAGSLAAKSIRRVVEVYWLEELGIPEAVWVLDVKDFPLIVGIDAFGNSLYSNHR</sequence>
<dbReference type="SUPFAM" id="SSF117457">
    <property type="entry name" value="FumA C-terminal domain-like"/>
    <property type="match status" value="1"/>
</dbReference>
<dbReference type="EMBL" id="DQYG01000170">
    <property type="protein sequence ID" value="HDD31760.1"/>
    <property type="molecule type" value="Genomic_DNA"/>
</dbReference>
<comment type="caution">
    <text evidence="4">The sequence shown here is derived from an EMBL/GenBank/DDBJ whole genome shotgun (WGS) entry which is preliminary data.</text>
</comment>
<evidence type="ECO:0000256" key="1">
    <source>
        <dbReference type="ARBA" id="ARBA00008876"/>
    </source>
</evidence>
<dbReference type="Pfam" id="PF05683">
    <property type="entry name" value="Fumerase_C"/>
    <property type="match status" value="1"/>
</dbReference>
<dbReference type="PANTHER" id="PTHR43351:SF2">
    <property type="entry name" value="L(+)-TARTRATE DEHYDRATASE SUBUNIT BETA-RELATED"/>
    <property type="match status" value="1"/>
</dbReference>
<dbReference type="NCBIfam" id="TIGR00723">
    <property type="entry name" value="ttdB_fumA_fumB"/>
    <property type="match status" value="1"/>
</dbReference>
<evidence type="ECO:0000256" key="2">
    <source>
        <dbReference type="ARBA" id="ARBA00023239"/>
    </source>
</evidence>
<dbReference type="PANTHER" id="PTHR43351">
    <property type="entry name" value="L(+)-TARTRATE DEHYDRATASE SUBUNIT BETA"/>
    <property type="match status" value="1"/>
</dbReference>
<dbReference type="AlphaFoldDB" id="A0A7C0XZD2"/>
<dbReference type="GO" id="GO:0004333">
    <property type="term" value="F:fumarate hydratase activity"/>
    <property type="evidence" value="ECO:0007669"/>
    <property type="project" value="UniProtKB-EC"/>
</dbReference>
<dbReference type="InterPro" id="IPR036660">
    <property type="entry name" value="Fe-S_hydroAse_TtdB_cat_sf"/>
</dbReference>
<keyword evidence="2 4" id="KW-0456">Lyase</keyword>
<dbReference type="NCBIfam" id="NF006253">
    <property type="entry name" value="PRK08395.1"/>
    <property type="match status" value="1"/>
</dbReference>
<evidence type="ECO:0000259" key="3">
    <source>
        <dbReference type="Pfam" id="PF05683"/>
    </source>
</evidence>
<gene>
    <name evidence="4" type="ORF">ENF72_03995</name>
</gene>
<dbReference type="EC" id="4.2.1.2" evidence="4"/>
<evidence type="ECO:0000313" key="4">
    <source>
        <dbReference type="EMBL" id="HDD31760.1"/>
    </source>
</evidence>
<feature type="domain" description="Fe-S hydro-lyase tartrate dehydratase beta-type catalytic" evidence="3">
    <location>
        <begin position="7"/>
        <end position="189"/>
    </location>
</feature>
<dbReference type="InterPro" id="IPR004647">
    <property type="entry name" value="Fe-S_hydro-lyase_TtdB-typ_cat"/>
</dbReference>